<proteinExistence type="inferred from homology"/>
<comment type="similarity">
    <text evidence="7">Belongs to the TonB-dependent receptor family.</text>
</comment>
<dbReference type="NCBIfam" id="TIGR04057">
    <property type="entry name" value="SusC_RagA_signa"/>
    <property type="match status" value="1"/>
</dbReference>
<dbReference type="EMBL" id="CP102252">
    <property type="protein sequence ID" value="UWN65986.1"/>
    <property type="molecule type" value="Genomic_DNA"/>
</dbReference>
<evidence type="ECO:0000256" key="3">
    <source>
        <dbReference type="ARBA" id="ARBA00022452"/>
    </source>
</evidence>
<evidence type="ECO:0000256" key="8">
    <source>
        <dbReference type="SAM" id="SignalP"/>
    </source>
</evidence>
<dbReference type="InterPro" id="IPR012910">
    <property type="entry name" value="Plug_dom"/>
</dbReference>
<keyword evidence="6 7" id="KW-0998">Cell outer membrane</keyword>
<accession>A0ABY5V8Z5</accession>
<dbReference type="RefSeq" id="WP_052308416.1">
    <property type="nucleotide sequence ID" value="NZ_CP102252.1"/>
</dbReference>
<keyword evidence="3 7" id="KW-1134">Transmembrane beta strand</keyword>
<dbReference type="InterPro" id="IPR023996">
    <property type="entry name" value="TonB-dep_OMP_SusC/RagA"/>
</dbReference>
<keyword evidence="5 7" id="KW-0472">Membrane</keyword>
<dbReference type="InterPro" id="IPR023997">
    <property type="entry name" value="TonB-dep_OMP_SusC/RagA_CS"/>
</dbReference>
<dbReference type="SUPFAM" id="SSF56935">
    <property type="entry name" value="Porins"/>
    <property type="match status" value="1"/>
</dbReference>
<dbReference type="InterPro" id="IPR039426">
    <property type="entry name" value="TonB-dep_rcpt-like"/>
</dbReference>
<organism evidence="10 11">
    <name type="scientific">Alistipes senegalensis JC50</name>
    <dbReference type="NCBI Taxonomy" id="1033732"/>
    <lineage>
        <taxon>Bacteria</taxon>
        <taxon>Pseudomonadati</taxon>
        <taxon>Bacteroidota</taxon>
        <taxon>Bacteroidia</taxon>
        <taxon>Bacteroidales</taxon>
        <taxon>Rikenellaceae</taxon>
        <taxon>Alistipes</taxon>
    </lineage>
</organism>
<evidence type="ECO:0000256" key="5">
    <source>
        <dbReference type="ARBA" id="ARBA00023136"/>
    </source>
</evidence>
<dbReference type="SUPFAM" id="SSF49464">
    <property type="entry name" value="Carboxypeptidase regulatory domain-like"/>
    <property type="match status" value="1"/>
</dbReference>
<feature type="signal peptide" evidence="8">
    <location>
        <begin position="1"/>
        <end position="29"/>
    </location>
</feature>
<keyword evidence="4 7" id="KW-0812">Transmembrane</keyword>
<dbReference type="Pfam" id="PF07715">
    <property type="entry name" value="Plug"/>
    <property type="match status" value="1"/>
</dbReference>
<dbReference type="InterPro" id="IPR008969">
    <property type="entry name" value="CarboxyPept-like_regulatory"/>
</dbReference>
<dbReference type="Gene3D" id="2.60.40.1120">
    <property type="entry name" value="Carboxypeptidase-like, regulatory domain"/>
    <property type="match status" value="1"/>
</dbReference>
<dbReference type="PROSITE" id="PS52016">
    <property type="entry name" value="TONB_DEPENDENT_REC_3"/>
    <property type="match status" value="1"/>
</dbReference>
<evidence type="ECO:0000259" key="9">
    <source>
        <dbReference type="Pfam" id="PF07715"/>
    </source>
</evidence>
<evidence type="ECO:0000313" key="10">
    <source>
        <dbReference type="EMBL" id="UWN65986.1"/>
    </source>
</evidence>
<dbReference type="Gene3D" id="2.170.130.10">
    <property type="entry name" value="TonB-dependent receptor, plug domain"/>
    <property type="match status" value="1"/>
</dbReference>
<dbReference type="Pfam" id="PF13715">
    <property type="entry name" value="CarbopepD_reg_2"/>
    <property type="match status" value="1"/>
</dbReference>
<feature type="chain" id="PRO_5046604462" evidence="8">
    <location>
        <begin position="30"/>
        <end position="1043"/>
    </location>
</feature>
<gene>
    <name evidence="10" type="ORF">NQ519_03885</name>
</gene>
<keyword evidence="2 7" id="KW-0813">Transport</keyword>
<name>A0ABY5V8Z5_9BACT</name>
<evidence type="ECO:0000256" key="2">
    <source>
        <dbReference type="ARBA" id="ARBA00022448"/>
    </source>
</evidence>
<keyword evidence="8" id="KW-0732">Signal</keyword>
<reference evidence="10" key="1">
    <citation type="journal article" date="2022" name="Cell">
        <title>Design, construction, and in vivo augmentation of a complex gut microbiome.</title>
        <authorList>
            <person name="Cheng A.G."/>
            <person name="Ho P.Y."/>
            <person name="Aranda-Diaz A."/>
            <person name="Jain S."/>
            <person name="Yu F.B."/>
            <person name="Meng X."/>
            <person name="Wang M."/>
            <person name="Iakiviak M."/>
            <person name="Nagashima K."/>
            <person name="Zhao A."/>
            <person name="Murugkar P."/>
            <person name="Patil A."/>
            <person name="Atabakhsh K."/>
            <person name="Weakley A."/>
            <person name="Yan J."/>
            <person name="Brumbaugh A.R."/>
            <person name="Higginbottom S."/>
            <person name="Dimas A."/>
            <person name="Shiver A.L."/>
            <person name="Deutschbauer A."/>
            <person name="Neff N."/>
            <person name="Sonnenburg J.L."/>
            <person name="Huang K.C."/>
            <person name="Fischbach M.A."/>
        </authorList>
    </citation>
    <scope>NUCLEOTIDE SEQUENCE</scope>
    <source>
        <strain evidence="10">JC50</strain>
    </source>
</reference>
<evidence type="ECO:0000256" key="4">
    <source>
        <dbReference type="ARBA" id="ARBA00022692"/>
    </source>
</evidence>
<keyword evidence="10" id="KW-0675">Receptor</keyword>
<dbReference type="InterPro" id="IPR037066">
    <property type="entry name" value="Plug_dom_sf"/>
</dbReference>
<feature type="domain" description="TonB-dependent receptor plug" evidence="9">
    <location>
        <begin position="128"/>
        <end position="229"/>
    </location>
</feature>
<evidence type="ECO:0000256" key="1">
    <source>
        <dbReference type="ARBA" id="ARBA00004571"/>
    </source>
</evidence>
<dbReference type="InterPro" id="IPR036942">
    <property type="entry name" value="Beta-barrel_TonB_sf"/>
</dbReference>
<sequence length="1043" mass="115067">MKPSGIRCLLSSVLAVVSMAITGTNVAEAQGLSVSGRVTDARGGEISGATVIVKGDNTRGTTTDAQGQYAIEVLSSDDVLVFSFLGYKTAEVAVRGRKTLNVQLEEDATLVDEVVVVGYGTQKRQFLVGSVSQVSSKELLKAPMTNVSNMMTGKLPGVTSIQRSGQPGSDGTTIFVRGVSSFNNSSPLCIVDGVERMINTVNPNDIESISILKDAATSAIYGVRGANGVILITTKTGSKGAATISYDGSATFTTNVAMPEMLNAQDYIGWHNKAREMDGLNPLWTDEVIAGMKEKGIYGETDWMDLLFKNYGFTHQHNISATGGTDRVKYYTSIGMMNQDGILPNTSYQRFNVRANIDTKIAKNFNLNVNIAAFREDTHAPGYSLGTQGEFNPISQALFSLPIIAPTYNDLPQGYMSGVYTQQPIAAVNKSGFQDTKRWQFEGNAKLEYDFGSIKALEGLKAAVHVAYDYSNTGNRNMLQSYQLMSFSPTTMNSTVVNASGVNVNSSFNKSSSFGDGFTVRPTLTYNREFGRHSVGGLFFYEQKKAYSDTMTGYKAGYFASYPVDLSIGTTWEGITTPVTGSFSETSIASYAGRFNYAFDKKYLVEFTFRADGSYKFAPENRWGFFPSAAVGWVMSEEKFFKQALPKIDFFKLRASYGELGMDDTSPYLYVQSYRSTAPSYSYIIGGKGQTTYYTSNYVYKDLTWSRSRSFNVGLDLNAWGGKLGIEFDWFYKVTDNILEQVGGSYAPSLGGNVPSYKNSGKVDNRGFELVLKHNNHFASGWRYSLTGSLSWARNRVLAKQISDNHPMYRAILGKPMGTLYGYKAIGLYQTEEQIANSPTAPSGEKRLGDLMYADVNGDGKIEQSQDFIKIGRGYTPEMNFSLNMEVAWKNLYLTALWQGVAICDYQLSAAYYSGVFDNTMYTRPFYGNGNAPYYLVESAWREDNRNADYPRLSTVANGNNAWPSSWWVKNGAYLRLKNLQIGYSLPEHILKNTGIGRVNIYVAGTNLLTFSAFKYVDPEMPSVNNGYYPQQRTYSIGVNLSF</sequence>
<dbReference type="Gene3D" id="2.40.170.20">
    <property type="entry name" value="TonB-dependent receptor, beta-barrel domain"/>
    <property type="match status" value="1"/>
</dbReference>
<evidence type="ECO:0000313" key="11">
    <source>
        <dbReference type="Proteomes" id="UP001058267"/>
    </source>
</evidence>
<evidence type="ECO:0000256" key="7">
    <source>
        <dbReference type="PROSITE-ProRule" id="PRU01360"/>
    </source>
</evidence>
<dbReference type="NCBIfam" id="TIGR04056">
    <property type="entry name" value="OMP_RagA_SusC"/>
    <property type="match status" value="1"/>
</dbReference>
<evidence type="ECO:0000256" key="6">
    <source>
        <dbReference type="ARBA" id="ARBA00023237"/>
    </source>
</evidence>
<protein>
    <submittedName>
        <fullName evidence="10">TonB-dependent receptor</fullName>
    </submittedName>
</protein>
<keyword evidence="11" id="KW-1185">Reference proteome</keyword>
<comment type="subcellular location">
    <subcellularLocation>
        <location evidence="1 7">Cell outer membrane</location>
        <topology evidence="1 7">Multi-pass membrane protein</topology>
    </subcellularLocation>
</comment>
<dbReference type="Proteomes" id="UP001058267">
    <property type="component" value="Chromosome"/>
</dbReference>